<protein>
    <submittedName>
        <fullName evidence="1">Uncharacterized protein</fullName>
    </submittedName>
</protein>
<dbReference type="Proteomes" id="UP000054826">
    <property type="component" value="Unassembled WGS sequence"/>
</dbReference>
<name>A0A0V1K0I9_TRIPS</name>
<accession>A0A0V1K0I9</accession>
<dbReference type="AlphaFoldDB" id="A0A0V1K0I9"/>
<reference evidence="1 2" key="1">
    <citation type="submission" date="2015-01" db="EMBL/GenBank/DDBJ databases">
        <title>Evolution of Trichinella species and genotypes.</title>
        <authorList>
            <person name="Korhonen P.K."/>
            <person name="Edoardo P."/>
            <person name="Giuseppe L.R."/>
            <person name="Gasser R.B."/>
        </authorList>
    </citation>
    <scope>NUCLEOTIDE SEQUENCE [LARGE SCALE GENOMIC DNA]</scope>
    <source>
        <strain evidence="1">ISS176</strain>
    </source>
</reference>
<proteinExistence type="predicted"/>
<comment type="caution">
    <text evidence="1">The sequence shown here is derived from an EMBL/GenBank/DDBJ whole genome shotgun (WGS) entry which is preliminary data.</text>
</comment>
<evidence type="ECO:0000313" key="1">
    <source>
        <dbReference type="EMBL" id="KRZ40746.1"/>
    </source>
</evidence>
<sequence length="112" mass="13140">MLFSCESTVNIYSKDFCVDSSEKIQQQLASSIAAVQLAYAEEWKWKTYVIDIFIFITIIEIQWQRYTVRMLFSWTAACRLANDFLGLIKDVQHQDEDDCCCLQHATQHLTQF</sequence>
<dbReference type="EMBL" id="JYDV01000025">
    <property type="protein sequence ID" value="KRZ40746.1"/>
    <property type="molecule type" value="Genomic_DNA"/>
</dbReference>
<gene>
    <name evidence="1" type="ORF">T4C_11600</name>
</gene>
<evidence type="ECO:0000313" key="2">
    <source>
        <dbReference type="Proteomes" id="UP000054826"/>
    </source>
</evidence>
<organism evidence="1 2">
    <name type="scientific">Trichinella pseudospiralis</name>
    <name type="common">Parasitic roundworm</name>
    <dbReference type="NCBI Taxonomy" id="6337"/>
    <lineage>
        <taxon>Eukaryota</taxon>
        <taxon>Metazoa</taxon>
        <taxon>Ecdysozoa</taxon>
        <taxon>Nematoda</taxon>
        <taxon>Enoplea</taxon>
        <taxon>Dorylaimia</taxon>
        <taxon>Trichinellida</taxon>
        <taxon>Trichinellidae</taxon>
        <taxon>Trichinella</taxon>
    </lineage>
</organism>